<dbReference type="PANTHER" id="PTHR43038">
    <property type="entry name" value="ATP-BINDING CASSETTE, SUB-FAMILY H, MEMBER 1"/>
    <property type="match status" value="1"/>
</dbReference>
<evidence type="ECO:0000256" key="1">
    <source>
        <dbReference type="ARBA" id="ARBA00022741"/>
    </source>
</evidence>
<keyword evidence="5" id="KW-1185">Reference proteome</keyword>
<dbReference type="GO" id="GO:0016887">
    <property type="term" value="F:ATP hydrolysis activity"/>
    <property type="evidence" value="ECO:0007669"/>
    <property type="project" value="InterPro"/>
</dbReference>
<dbReference type="RefSeq" id="WP_309203265.1">
    <property type="nucleotide sequence ID" value="NZ_CP133548.1"/>
</dbReference>
<dbReference type="CDD" id="cd03230">
    <property type="entry name" value="ABC_DR_subfamily_A"/>
    <property type="match status" value="1"/>
</dbReference>
<dbReference type="AlphaFoldDB" id="A0AA51RUR4"/>
<reference evidence="4 5" key="1">
    <citation type="submission" date="2023-08" db="EMBL/GenBank/DDBJ databases">
        <title>Pleionea litopenaei sp. nov., isolated from stomach of juvenile Litopenaeus vannamei.</title>
        <authorList>
            <person name="Rho A.M."/>
            <person name="Hwang C.Y."/>
        </authorList>
    </citation>
    <scope>NUCLEOTIDE SEQUENCE [LARGE SCALE GENOMIC DNA]</scope>
    <source>
        <strain evidence="4 5">HL-JVS1</strain>
    </source>
</reference>
<evidence type="ECO:0000259" key="3">
    <source>
        <dbReference type="PROSITE" id="PS50893"/>
    </source>
</evidence>
<dbReference type="PROSITE" id="PS50893">
    <property type="entry name" value="ABC_TRANSPORTER_2"/>
    <property type="match status" value="2"/>
</dbReference>
<evidence type="ECO:0000313" key="5">
    <source>
        <dbReference type="Proteomes" id="UP001239782"/>
    </source>
</evidence>
<dbReference type="InterPro" id="IPR003593">
    <property type="entry name" value="AAA+_ATPase"/>
</dbReference>
<keyword evidence="1" id="KW-0547">Nucleotide-binding</keyword>
<dbReference type="InterPro" id="IPR027417">
    <property type="entry name" value="P-loop_NTPase"/>
</dbReference>
<protein>
    <submittedName>
        <fullName evidence="4">ATP-binding cassette domain-containing protein</fullName>
    </submittedName>
</protein>
<feature type="domain" description="ABC transporter" evidence="3">
    <location>
        <begin position="8"/>
        <end position="243"/>
    </location>
</feature>
<keyword evidence="2 4" id="KW-0067">ATP-binding</keyword>
<dbReference type="KEGG" id="plei:Q9312_03930"/>
<dbReference type="InterPro" id="IPR017871">
    <property type="entry name" value="ABC_transporter-like_CS"/>
</dbReference>
<dbReference type="SMART" id="SM00382">
    <property type="entry name" value="AAA"/>
    <property type="match status" value="2"/>
</dbReference>
<dbReference type="PANTHER" id="PTHR43038:SF3">
    <property type="entry name" value="ABC TRANSPORTER G FAMILY MEMBER 20 ISOFORM X1"/>
    <property type="match status" value="1"/>
</dbReference>
<dbReference type="GO" id="GO:0005524">
    <property type="term" value="F:ATP binding"/>
    <property type="evidence" value="ECO:0007669"/>
    <property type="project" value="UniProtKB-KW"/>
</dbReference>
<dbReference type="Proteomes" id="UP001239782">
    <property type="component" value="Chromosome"/>
</dbReference>
<dbReference type="Pfam" id="PF00005">
    <property type="entry name" value="ABC_tran"/>
    <property type="match status" value="2"/>
</dbReference>
<proteinExistence type="predicted"/>
<evidence type="ECO:0000313" key="4">
    <source>
        <dbReference type="EMBL" id="WMS88071.1"/>
    </source>
</evidence>
<gene>
    <name evidence="4" type="ORF">Q9312_03930</name>
</gene>
<feature type="domain" description="ABC transporter" evidence="3">
    <location>
        <begin position="340"/>
        <end position="567"/>
    </location>
</feature>
<dbReference type="PROSITE" id="PS00211">
    <property type="entry name" value="ABC_TRANSPORTER_1"/>
    <property type="match status" value="1"/>
</dbReference>
<dbReference type="Gene3D" id="3.40.50.300">
    <property type="entry name" value="P-loop containing nucleotide triphosphate hydrolases"/>
    <property type="match status" value="2"/>
</dbReference>
<dbReference type="EMBL" id="CP133548">
    <property type="protein sequence ID" value="WMS88071.1"/>
    <property type="molecule type" value="Genomic_DNA"/>
</dbReference>
<sequence length="590" mass="65647">MDDLEFSVVANNLTKRFLTANGSEQTAIDNLSFSIKPGILTGLVGPDGAGKTTVMRLMAGLLLPDSGELTVLNYNPVNSSQKIQSLISYMPQKFGLYEDLSVIENLSLYANLHQVPEHLRQQRFEKMLAMTDLTAFTQRPAGKLSGGMKQKLGLACTLVRSPKLLLLDEPTVGVDPLSRRELWQIVYPLVREEGLSVVFSSTYMEEAEPCDNIIVLHQGVKLAEGSSRQLKDKVRGLTYQFKIPSGKLPRNLQSELLNHPDFIVDAIPVSNQIHCVRNPEKSEHAFFQNYSNFNLRPRPETLTDFFILALKENSSAEKVHALPVDLNAASEINNENKPLIKVEQLLRRFGDFIAVQNISFSVKRGEIFGLLGPNGAGKTTTFRMLCGLLPASQGILEVAGVNLRHARAKARQNIGYVSQKYSLYGSLTVKENLAFFGQVYGLTGAKLEQRITELVTAFQLPLDVISNQLSAGYKQRLAMATALLHQPHILFLDEPTSGIDPLARREFWRTITELSDQGVTIIITTHFMEEAEFCDRIAIQDSGKLLALGSPKEIRLQAKQSDETSMNDTFIHIVEHNRVQPISTRKASTT</sequence>
<accession>A0AA51RUR4</accession>
<dbReference type="SUPFAM" id="SSF52540">
    <property type="entry name" value="P-loop containing nucleoside triphosphate hydrolases"/>
    <property type="match status" value="2"/>
</dbReference>
<dbReference type="InterPro" id="IPR003439">
    <property type="entry name" value="ABC_transporter-like_ATP-bd"/>
</dbReference>
<name>A0AA51RUR4_9GAMM</name>
<organism evidence="4 5">
    <name type="scientific">Pleionea litopenaei</name>
    <dbReference type="NCBI Taxonomy" id="3070815"/>
    <lineage>
        <taxon>Bacteria</taxon>
        <taxon>Pseudomonadati</taxon>
        <taxon>Pseudomonadota</taxon>
        <taxon>Gammaproteobacteria</taxon>
        <taxon>Oceanospirillales</taxon>
        <taxon>Pleioneaceae</taxon>
        <taxon>Pleionea</taxon>
    </lineage>
</organism>
<evidence type="ECO:0000256" key="2">
    <source>
        <dbReference type="ARBA" id="ARBA00022840"/>
    </source>
</evidence>